<dbReference type="Proteomes" id="UP000324222">
    <property type="component" value="Unassembled WGS sequence"/>
</dbReference>
<dbReference type="AlphaFoldDB" id="A0A5B7G5Q4"/>
<protein>
    <submittedName>
        <fullName evidence="1">Uncharacterized protein</fullName>
    </submittedName>
</protein>
<organism evidence="1 2">
    <name type="scientific">Portunus trituberculatus</name>
    <name type="common">Swimming crab</name>
    <name type="synonym">Neptunus trituberculatus</name>
    <dbReference type="NCBI Taxonomy" id="210409"/>
    <lineage>
        <taxon>Eukaryota</taxon>
        <taxon>Metazoa</taxon>
        <taxon>Ecdysozoa</taxon>
        <taxon>Arthropoda</taxon>
        <taxon>Crustacea</taxon>
        <taxon>Multicrustacea</taxon>
        <taxon>Malacostraca</taxon>
        <taxon>Eumalacostraca</taxon>
        <taxon>Eucarida</taxon>
        <taxon>Decapoda</taxon>
        <taxon>Pleocyemata</taxon>
        <taxon>Brachyura</taxon>
        <taxon>Eubrachyura</taxon>
        <taxon>Portunoidea</taxon>
        <taxon>Portunidae</taxon>
        <taxon>Portuninae</taxon>
        <taxon>Portunus</taxon>
    </lineage>
</organism>
<dbReference type="EMBL" id="VSRR010011248">
    <property type="protein sequence ID" value="MPC52917.1"/>
    <property type="molecule type" value="Genomic_DNA"/>
</dbReference>
<evidence type="ECO:0000313" key="1">
    <source>
        <dbReference type="EMBL" id="MPC52917.1"/>
    </source>
</evidence>
<evidence type="ECO:0000313" key="2">
    <source>
        <dbReference type="Proteomes" id="UP000324222"/>
    </source>
</evidence>
<sequence>MGQPLSQCSPTLALSDDILEWPMTHQYVARAWGNGTAVDKFGTCKVLPLTEPEVAGASTPSPNVQSFCLQCCQFLAPHENA</sequence>
<keyword evidence="2" id="KW-1185">Reference proteome</keyword>
<name>A0A5B7G5Q4_PORTR</name>
<accession>A0A5B7G5Q4</accession>
<gene>
    <name evidence="1" type="ORF">E2C01_046798</name>
</gene>
<reference evidence="1 2" key="1">
    <citation type="submission" date="2019-05" db="EMBL/GenBank/DDBJ databases">
        <title>Another draft genome of Portunus trituberculatus and its Hox gene families provides insights of decapod evolution.</title>
        <authorList>
            <person name="Jeong J.-H."/>
            <person name="Song I."/>
            <person name="Kim S."/>
            <person name="Choi T."/>
            <person name="Kim D."/>
            <person name="Ryu S."/>
            <person name="Kim W."/>
        </authorList>
    </citation>
    <scope>NUCLEOTIDE SEQUENCE [LARGE SCALE GENOMIC DNA]</scope>
    <source>
        <tissue evidence="1">Muscle</tissue>
    </source>
</reference>
<comment type="caution">
    <text evidence="1">The sequence shown here is derived from an EMBL/GenBank/DDBJ whole genome shotgun (WGS) entry which is preliminary data.</text>
</comment>
<proteinExistence type="predicted"/>